<accession>A0A7Y9YFX3</accession>
<comment type="caution">
    <text evidence="1">The sequence shown here is derived from an EMBL/GenBank/DDBJ whole genome shotgun (WGS) entry which is preliminary data.</text>
</comment>
<reference evidence="1 2" key="1">
    <citation type="submission" date="2020-07" db="EMBL/GenBank/DDBJ databases">
        <title>Sequencing the genomes of 1000 actinobacteria strains.</title>
        <authorList>
            <person name="Klenk H.-P."/>
        </authorList>
    </citation>
    <scope>NUCLEOTIDE SEQUENCE [LARGE SCALE GENOMIC DNA]</scope>
    <source>
        <strain evidence="1 2">DSM 18248</strain>
    </source>
</reference>
<gene>
    <name evidence="1" type="ORF">BKA05_002479</name>
</gene>
<evidence type="ECO:0000313" key="1">
    <source>
        <dbReference type="EMBL" id="NYI10964.1"/>
    </source>
</evidence>
<proteinExistence type="predicted"/>
<evidence type="ECO:0000313" key="2">
    <source>
        <dbReference type="Proteomes" id="UP000537326"/>
    </source>
</evidence>
<name>A0A7Y9YFX3_9ACTN</name>
<organism evidence="1 2">
    <name type="scientific">Nocardioides marinus</name>
    <dbReference type="NCBI Taxonomy" id="374514"/>
    <lineage>
        <taxon>Bacteria</taxon>
        <taxon>Bacillati</taxon>
        <taxon>Actinomycetota</taxon>
        <taxon>Actinomycetes</taxon>
        <taxon>Propionibacteriales</taxon>
        <taxon>Nocardioidaceae</taxon>
        <taxon>Nocardioides</taxon>
    </lineage>
</organism>
<keyword evidence="2" id="KW-1185">Reference proteome</keyword>
<dbReference type="AlphaFoldDB" id="A0A7Y9YFX3"/>
<dbReference type="EMBL" id="JACBZI010000001">
    <property type="protein sequence ID" value="NYI10964.1"/>
    <property type="molecule type" value="Genomic_DNA"/>
</dbReference>
<dbReference type="Proteomes" id="UP000537326">
    <property type="component" value="Unassembled WGS sequence"/>
</dbReference>
<protein>
    <submittedName>
        <fullName evidence="1">Uncharacterized protein</fullName>
    </submittedName>
</protein>
<sequence length="151" mass="16060">MTSCTVTETGHPVPGVRVGTRTVEVSGAWAGGTWIDATVLAQAERSALGGFDFTVRSAEVADALVRHGLATRSGDRSLRGSTVVSVVRRQEAPAPRPEVRGWCASTHHVEPVRAVVEGRRGRSQHDPWAEDVRLCGRCADLLGEAGFFTAA</sequence>
<dbReference type="RefSeq" id="WP_179531724.1">
    <property type="nucleotide sequence ID" value="NZ_BAAAPP010000005.1"/>
</dbReference>